<dbReference type="EMBL" id="MN740294">
    <property type="protein sequence ID" value="QHT98602.1"/>
    <property type="molecule type" value="Genomic_DNA"/>
</dbReference>
<dbReference type="Pfam" id="PF03851">
    <property type="entry name" value="UvdE"/>
    <property type="match status" value="1"/>
</dbReference>
<dbReference type="AlphaFoldDB" id="A0A6C0IZU1"/>
<dbReference type="GO" id="GO:0006289">
    <property type="term" value="P:nucleotide-excision repair"/>
    <property type="evidence" value="ECO:0007669"/>
    <property type="project" value="InterPro"/>
</dbReference>
<dbReference type="PANTHER" id="PTHR31290:SF5">
    <property type="entry name" value="UV-DAMAGE ENDONUCLEASE"/>
    <property type="match status" value="1"/>
</dbReference>
<dbReference type="GO" id="GO:0009411">
    <property type="term" value="P:response to UV"/>
    <property type="evidence" value="ECO:0007669"/>
    <property type="project" value="InterPro"/>
</dbReference>
<proteinExistence type="predicted"/>
<dbReference type="PANTHER" id="PTHR31290">
    <property type="entry name" value="UV-DAMAGE ENDONUCLEASE"/>
    <property type="match status" value="1"/>
</dbReference>
<keyword evidence="2" id="KW-0234">DNA repair</keyword>
<organism evidence="3">
    <name type="scientific">viral metagenome</name>
    <dbReference type="NCBI Taxonomy" id="1070528"/>
    <lineage>
        <taxon>unclassified sequences</taxon>
        <taxon>metagenomes</taxon>
        <taxon>organismal metagenomes</taxon>
    </lineage>
</organism>
<keyword evidence="1" id="KW-0227">DNA damage</keyword>
<dbReference type="InterPro" id="IPR004601">
    <property type="entry name" value="UvdE"/>
</dbReference>
<evidence type="ECO:0000313" key="3">
    <source>
        <dbReference type="EMBL" id="QHT98602.1"/>
    </source>
</evidence>
<accession>A0A6C0IZU1</accession>
<dbReference type="GO" id="GO:0004519">
    <property type="term" value="F:endonuclease activity"/>
    <property type="evidence" value="ECO:0007669"/>
    <property type="project" value="InterPro"/>
</dbReference>
<evidence type="ECO:0000256" key="1">
    <source>
        <dbReference type="ARBA" id="ARBA00022763"/>
    </source>
</evidence>
<protein>
    <submittedName>
        <fullName evidence="3">Uncharacterized protein</fullName>
    </submittedName>
</protein>
<sequence length="188" mass="21866">MKNEEDTPLILLKLLWQNLVTWLVRVIKRITAHPGQYNVLGSPTKKTVDNTIKSLNMQAEMFDLMDMDCDSVMTVHGGGIYDSKEKAINRWVENFGLLSKSAQKRLILENCEKCFNVKDCVEISFKIKERYDFYLPVVVDSHHYDCYNLLHKDNQMTDIDNLIPCVIETWLERGIRMKVHISEQGKGK</sequence>
<reference evidence="3" key="1">
    <citation type="journal article" date="2020" name="Nature">
        <title>Giant virus diversity and host interactions through global metagenomics.</title>
        <authorList>
            <person name="Schulz F."/>
            <person name="Roux S."/>
            <person name="Paez-Espino D."/>
            <person name="Jungbluth S."/>
            <person name="Walsh D.A."/>
            <person name="Denef V.J."/>
            <person name="McMahon K.D."/>
            <person name="Konstantinidis K.T."/>
            <person name="Eloe-Fadrosh E.A."/>
            <person name="Kyrpides N.C."/>
            <person name="Woyke T."/>
        </authorList>
    </citation>
    <scope>NUCLEOTIDE SEQUENCE</scope>
    <source>
        <strain evidence="3">GVMAG-M-3300025676-16</strain>
    </source>
</reference>
<evidence type="ECO:0000256" key="2">
    <source>
        <dbReference type="ARBA" id="ARBA00023204"/>
    </source>
</evidence>
<name>A0A6C0IZU1_9ZZZZ</name>
<dbReference type="Gene3D" id="3.20.20.150">
    <property type="entry name" value="Divalent-metal-dependent TIM barrel enzymes"/>
    <property type="match status" value="1"/>
</dbReference>